<keyword evidence="12" id="KW-1185">Reference proteome</keyword>
<dbReference type="PANTHER" id="PTHR42803">
    <property type="entry name" value="ACYL-COA DEHYDROGENASE"/>
    <property type="match status" value="1"/>
</dbReference>
<dbReference type="EMBL" id="BAABAE010000003">
    <property type="protein sequence ID" value="GAA3742417.1"/>
    <property type="molecule type" value="Genomic_DNA"/>
</dbReference>
<feature type="domain" description="Acetyl-CoA dehydrogenase-like C-terminal" evidence="10">
    <location>
        <begin position="493"/>
        <end position="600"/>
    </location>
</feature>
<evidence type="ECO:0000259" key="8">
    <source>
        <dbReference type="Pfam" id="PF02770"/>
    </source>
</evidence>
<keyword evidence="3 6" id="KW-0285">Flavoprotein</keyword>
<dbReference type="Gene3D" id="1.10.540.10">
    <property type="entry name" value="Acyl-CoA dehydrogenase/oxidase, N-terminal domain"/>
    <property type="match status" value="1"/>
</dbReference>
<dbReference type="InterPro" id="IPR013786">
    <property type="entry name" value="AcylCoA_DH/ox_N"/>
</dbReference>
<evidence type="ECO:0000259" key="10">
    <source>
        <dbReference type="Pfam" id="PF12806"/>
    </source>
</evidence>
<dbReference type="Pfam" id="PF00441">
    <property type="entry name" value="Acyl-CoA_dh_1"/>
    <property type="match status" value="1"/>
</dbReference>
<gene>
    <name evidence="11" type="ORF">GCM10022239_17450</name>
</gene>
<dbReference type="Pfam" id="PF12806">
    <property type="entry name" value="Acyl-CoA_dh_C"/>
    <property type="match status" value="1"/>
</dbReference>
<evidence type="ECO:0000259" key="9">
    <source>
        <dbReference type="Pfam" id="PF02771"/>
    </source>
</evidence>
<feature type="domain" description="Acyl-CoA oxidase/dehydrogenase middle" evidence="8">
    <location>
        <begin position="182"/>
        <end position="290"/>
    </location>
</feature>
<dbReference type="Gene3D" id="2.40.110.10">
    <property type="entry name" value="Butyryl-CoA Dehydrogenase, subunit A, domain 2"/>
    <property type="match status" value="1"/>
</dbReference>
<evidence type="ECO:0000256" key="4">
    <source>
        <dbReference type="ARBA" id="ARBA00022827"/>
    </source>
</evidence>
<dbReference type="SUPFAM" id="SSF47203">
    <property type="entry name" value="Acyl-CoA dehydrogenase C-terminal domain-like"/>
    <property type="match status" value="1"/>
</dbReference>
<name>A0ABP7FMK7_9MICO</name>
<organism evidence="11 12">
    <name type="scientific">Leifsonella bigeumensis</name>
    <dbReference type="NCBI Taxonomy" id="433643"/>
    <lineage>
        <taxon>Bacteria</taxon>
        <taxon>Bacillati</taxon>
        <taxon>Actinomycetota</taxon>
        <taxon>Actinomycetes</taxon>
        <taxon>Micrococcales</taxon>
        <taxon>Microbacteriaceae</taxon>
        <taxon>Leifsonella</taxon>
    </lineage>
</organism>
<feature type="domain" description="Acyl-CoA dehydrogenase/oxidase N-terminal" evidence="9">
    <location>
        <begin position="97"/>
        <end position="177"/>
    </location>
</feature>
<evidence type="ECO:0000256" key="5">
    <source>
        <dbReference type="ARBA" id="ARBA00023002"/>
    </source>
</evidence>
<accession>A0ABP7FMK7</accession>
<dbReference type="InterPro" id="IPR046373">
    <property type="entry name" value="Acyl-CoA_Oxase/DH_mid-dom_sf"/>
</dbReference>
<evidence type="ECO:0000259" key="7">
    <source>
        <dbReference type="Pfam" id="PF00441"/>
    </source>
</evidence>
<evidence type="ECO:0000256" key="2">
    <source>
        <dbReference type="ARBA" id="ARBA00009347"/>
    </source>
</evidence>
<dbReference type="Pfam" id="PF02770">
    <property type="entry name" value="Acyl-CoA_dh_M"/>
    <property type="match status" value="1"/>
</dbReference>
<dbReference type="Gene3D" id="1.20.140.10">
    <property type="entry name" value="Butyryl-CoA Dehydrogenase, subunit A, domain 3"/>
    <property type="match status" value="1"/>
</dbReference>
<dbReference type="InterPro" id="IPR009100">
    <property type="entry name" value="AcylCoA_DH/oxidase_NM_dom_sf"/>
</dbReference>
<evidence type="ECO:0000256" key="3">
    <source>
        <dbReference type="ARBA" id="ARBA00022630"/>
    </source>
</evidence>
<evidence type="ECO:0000256" key="6">
    <source>
        <dbReference type="RuleBase" id="RU362125"/>
    </source>
</evidence>
<evidence type="ECO:0000313" key="12">
    <source>
        <dbReference type="Proteomes" id="UP001501004"/>
    </source>
</evidence>
<dbReference type="InterPro" id="IPR037069">
    <property type="entry name" value="AcylCoA_DH/ox_N_sf"/>
</dbReference>
<reference evidence="12" key="1">
    <citation type="journal article" date="2019" name="Int. J. Syst. Evol. Microbiol.">
        <title>The Global Catalogue of Microorganisms (GCM) 10K type strain sequencing project: providing services to taxonomists for standard genome sequencing and annotation.</title>
        <authorList>
            <consortium name="The Broad Institute Genomics Platform"/>
            <consortium name="The Broad Institute Genome Sequencing Center for Infectious Disease"/>
            <person name="Wu L."/>
            <person name="Ma J."/>
        </authorList>
    </citation>
    <scope>NUCLEOTIDE SEQUENCE [LARGE SCALE GENOMIC DNA]</scope>
    <source>
        <strain evidence="12">JCM 16949</strain>
    </source>
</reference>
<evidence type="ECO:0000313" key="11">
    <source>
        <dbReference type="EMBL" id="GAA3742417.1"/>
    </source>
</evidence>
<comment type="caution">
    <text evidence="11">The sequence shown here is derived from an EMBL/GenBank/DDBJ whole genome shotgun (WGS) entry which is preliminary data.</text>
</comment>
<sequence>MSSGTNAAGAGRPRGYAGAMTDYRPPVADLAFVLEHIAGYRDVAALPEFEHADLETVVGILEDAGDFMAGVVAPTNRIGDAEGSQRQPDGSVRTPAPFKDAYRKYVEAGWGAVPFPDEFGGGNFPWSVGLAIQEMLTSSNMAFALCPLLTQGAIDALLAYGSDDQKQRYLPKMISGEWTGTMNLTEPQAGSDVGALTTRAVKRDDGSYAISGQKIFITYGEHDLSEQIVHLVLARTPDAPAGTRGISCFIVPKLLVNEDGSLGERNAVNCLSIEHKLGIHGSPTCVLEYDEATGYLIGEENIGMRIMFVMMNSARLSVGMQGLAVAERAYQESLGYARERIQGKAIGATSDSPIVDHPDVRRMLMTQKAYIAALRGMMYLNAAQMDVAQFHPDEATRARASEVVGLLTPICKSFGTDLGSELTSLALQIYGGMGFIEETGAAQHYRDVRITAIYEGTNGIQAADLVGRKLGVRGGASFLEFIAQMRELDGELAAAGEGFDGIRSSLGTQLDALESATKWMLKNGAADPNAALAGSSPYQRMWGLVVGGWLLAKAALAEAGIAEPGDRLVLARFYAGQLLPQASGLLAAATAGAEDLFALDADALAS</sequence>
<dbReference type="InterPro" id="IPR006091">
    <property type="entry name" value="Acyl-CoA_Oxase/DH_mid-dom"/>
</dbReference>
<dbReference type="InterPro" id="IPR009075">
    <property type="entry name" value="AcylCo_DH/oxidase_C"/>
</dbReference>
<dbReference type="Pfam" id="PF02771">
    <property type="entry name" value="Acyl-CoA_dh_N"/>
    <property type="match status" value="1"/>
</dbReference>
<proteinExistence type="inferred from homology"/>
<dbReference type="InterPro" id="IPR036250">
    <property type="entry name" value="AcylCo_DH-like_C"/>
</dbReference>
<dbReference type="InterPro" id="IPR052166">
    <property type="entry name" value="Diverse_Acyl-CoA_DH"/>
</dbReference>
<dbReference type="InterPro" id="IPR025878">
    <property type="entry name" value="Acyl-CoA_dh-like_C_dom"/>
</dbReference>
<keyword evidence="5 6" id="KW-0560">Oxidoreductase</keyword>
<protein>
    <submittedName>
        <fullName evidence="11">Acyl-CoA dehydrogenase</fullName>
    </submittedName>
</protein>
<feature type="domain" description="Acyl-CoA dehydrogenase/oxidase C-terminal" evidence="7">
    <location>
        <begin position="303"/>
        <end position="465"/>
    </location>
</feature>
<comment type="similarity">
    <text evidence="2 6">Belongs to the acyl-CoA dehydrogenase family.</text>
</comment>
<dbReference type="Proteomes" id="UP001501004">
    <property type="component" value="Unassembled WGS sequence"/>
</dbReference>
<dbReference type="SUPFAM" id="SSF56645">
    <property type="entry name" value="Acyl-CoA dehydrogenase NM domain-like"/>
    <property type="match status" value="1"/>
</dbReference>
<keyword evidence="4 6" id="KW-0274">FAD</keyword>
<evidence type="ECO:0000256" key="1">
    <source>
        <dbReference type="ARBA" id="ARBA00001974"/>
    </source>
</evidence>
<dbReference type="PANTHER" id="PTHR42803:SF1">
    <property type="entry name" value="BROAD-SPECIFICITY LINEAR ACYL-COA DEHYDROGENASE FADE5"/>
    <property type="match status" value="1"/>
</dbReference>
<comment type="cofactor">
    <cofactor evidence="1 6">
        <name>FAD</name>
        <dbReference type="ChEBI" id="CHEBI:57692"/>
    </cofactor>
</comment>